<dbReference type="Pfam" id="PF01545">
    <property type="entry name" value="Cation_efflux"/>
    <property type="match status" value="1"/>
</dbReference>
<feature type="transmembrane region" description="Helical" evidence="7">
    <location>
        <begin position="185"/>
        <end position="206"/>
    </location>
</feature>
<protein>
    <submittedName>
        <fullName evidence="10">Transporter</fullName>
    </submittedName>
</protein>
<evidence type="ECO:0000259" key="8">
    <source>
        <dbReference type="Pfam" id="PF01545"/>
    </source>
</evidence>
<dbReference type="InterPro" id="IPR058533">
    <property type="entry name" value="Cation_efflux_TM"/>
</dbReference>
<dbReference type="PANTHER" id="PTHR43840:SF50">
    <property type="entry name" value="MANGANESE EFFLUX SYSTEM PROTEIN MNES"/>
    <property type="match status" value="1"/>
</dbReference>
<dbReference type="InterPro" id="IPR036837">
    <property type="entry name" value="Cation_efflux_CTD_sf"/>
</dbReference>
<dbReference type="OrthoDB" id="9806522at2"/>
<evidence type="ECO:0000259" key="9">
    <source>
        <dbReference type="Pfam" id="PF16916"/>
    </source>
</evidence>
<dbReference type="InterPro" id="IPR027470">
    <property type="entry name" value="Cation_efflux_CTD"/>
</dbReference>
<evidence type="ECO:0000256" key="3">
    <source>
        <dbReference type="ARBA" id="ARBA00022448"/>
    </source>
</evidence>
<keyword evidence="11" id="KW-1185">Reference proteome</keyword>
<feature type="transmembrane region" description="Helical" evidence="7">
    <location>
        <begin position="159"/>
        <end position="179"/>
    </location>
</feature>
<evidence type="ECO:0000256" key="1">
    <source>
        <dbReference type="ARBA" id="ARBA00004141"/>
    </source>
</evidence>
<gene>
    <name evidence="10" type="ORF">CF394_00995</name>
</gene>
<dbReference type="InterPro" id="IPR050291">
    <property type="entry name" value="CDF_Transporter"/>
</dbReference>
<keyword evidence="4 7" id="KW-0812">Transmembrane</keyword>
<dbReference type="GO" id="GO:0008324">
    <property type="term" value="F:monoatomic cation transmembrane transporter activity"/>
    <property type="evidence" value="ECO:0007669"/>
    <property type="project" value="InterPro"/>
</dbReference>
<feature type="domain" description="Cation efflux protein cytoplasmic" evidence="9">
    <location>
        <begin position="216"/>
        <end position="287"/>
    </location>
</feature>
<feature type="domain" description="Cation efflux protein transmembrane" evidence="8">
    <location>
        <begin position="15"/>
        <end position="206"/>
    </location>
</feature>
<name>A0A264W7L8_9BACL</name>
<dbReference type="SUPFAM" id="SSF160240">
    <property type="entry name" value="Cation efflux protein cytoplasmic domain-like"/>
    <property type="match status" value="1"/>
</dbReference>
<proteinExistence type="inferred from homology"/>
<dbReference type="Gene3D" id="3.30.70.1350">
    <property type="entry name" value="Cation efflux protein, cytoplasmic domain"/>
    <property type="match status" value="1"/>
</dbReference>
<sequence length="295" mass="31995">MELYTNLRKGEKGAWLSIGVYILLSSVKYSVGLIGDSEALRADGLNNFTDIIASVAVLIGLRISQKPPDDQHAYGHMRAETIASLTAAFIMAFIGLQVVLQSLRGFANPVHESPSLLTLWVGLGSAVVMYGVYRYNVKLANKIDSSALRAAAMDNRSDALVSLGASIGIIGAIVGFPILDTITAFIVGVIILYTAYSIFYEAAFALSDGFSSDDSEALSVLVSHTPGVFQVLDLKGRMHGNQALIDVTVTVDPYLNVIESHWITEEIERKVRKAKPHAIVLVHIEPEYDLVEDDI</sequence>
<dbReference type="AlphaFoldDB" id="A0A264W7L8"/>
<evidence type="ECO:0000256" key="2">
    <source>
        <dbReference type="ARBA" id="ARBA00008114"/>
    </source>
</evidence>
<feature type="transmembrane region" description="Helical" evidence="7">
    <location>
        <begin position="12"/>
        <end position="32"/>
    </location>
</feature>
<feature type="transmembrane region" description="Helical" evidence="7">
    <location>
        <begin position="44"/>
        <end position="61"/>
    </location>
</feature>
<dbReference type="Pfam" id="PF16916">
    <property type="entry name" value="ZT_dimer"/>
    <property type="match status" value="1"/>
</dbReference>
<organism evidence="10 11">
    <name type="scientific">Tetzosporium hominis</name>
    <dbReference type="NCBI Taxonomy" id="2020506"/>
    <lineage>
        <taxon>Bacteria</taxon>
        <taxon>Bacillati</taxon>
        <taxon>Bacillota</taxon>
        <taxon>Bacilli</taxon>
        <taxon>Bacillales</taxon>
        <taxon>Caryophanaceae</taxon>
        <taxon>Tetzosporium</taxon>
    </lineage>
</organism>
<dbReference type="PANTHER" id="PTHR43840">
    <property type="entry name" value="MITOCHONDRIAL METAL TRANSPORTER 1-RELATED"/>
    <property type="match status" value="1"/>
</dbReference>
<evidence type="ECO:0000256" key="4">
    <source>
        <dbReference type="ARBA" id="ARBA00022692"/>
    </source>
</evidence>
<feature type="transmembrane region" description="Helical" evidence="7">
    <location>
        <begin position="82"/>
        <end position="103"/>
    </location>
</feature>
<dbReference type="NCBIfam" id="TIGR01297">
    <property type="entry name" value="CDF"/>
    <property type="match status" value="1"/>
</dbReference>
<dbReference type="Gene3D" id="1.20.1510.10">
    <property type="entry name" value="Cation efflux protein transmembrane domain"/>
    <property type="match status" value="1"/>
</dbReference>
<accession>A0A264W7L8</accession>
<dbReference type="SUPFAM" id="SSF161111">
    <property type="entry name" value="Cation efflux protein transmembrane domain-like"/>
    <property type="match status" value="1"/>
</dbReference>
<dbReference type="Proteomes" id="UP000217065">
    <property type="component" value="Unassembled WGS sequence"/>
</dbReference>
<evidence type="ECO:0000256" key="5">
    <source>
        <dbReference type="ARBA" id="ARBA00022989"/>
    </source>
</evidence>
<reference evidence="10 11" key="1">
    <citation type="submission" date="2017-07" db="EMBL/GenBank/DDBJ databases">
        <title>Tetzosporium hominis gen.nov. sp.nov.</title>
        <authorList>
            <person name="Tetz G."/>
            <person name="Tetz V."/>
        </authorList>
    </citation>
    <scope>NUCLEOTIDE SEQUENCE [LARGE SCALE GENOMIC DNA]</scope>
    <source>
        <strain evidence="10 11">VT-49</strain>
    </source>
</reference>
<evidence type="ECO:0000256" key="7">
    <source>
        <dbReference type="SAM" id="Phobius"/>
    </source>
</evidence>
<feature type="transmembrane region" description="Helical" evidence="7">
    <location>
        <begin position="115"/>
        <end position="133"/>
    </location>
</feature>
<keyword evidence="3" id="KW-0813">Transport</keyword>
<evidence type="ECO:0000313" key="10">
    <source>
        <dbReference type="EMBL" id="OZS79027.1"/>
    </source>
</evidence>
<dbReference type="GO" id="GO:0016020">
    <property type="term" value="C:membrane"/>
    <property type="evidence" value="ECO:0007669"/>
    <property type="project" value="UniProtKB-SubCell"/>
</dbReference>
<dbReference type="RefSeq" id="WP_094941406.1">
    <property type="nucleotide sequence ID" value="NZ_NOKQ01000134.1"/>
</dbReference>
<keyword evidence="5 7" id="KW-1133">Transmembrane helix</keyword>
<evidence type="ECO:0000313" key="11">
    <source>
        <dbReference type="Proteomes" id="UP000217065"/>
    </source>
</evidence>
<comment type="caution">
    <text evidence="10">The sequence shown here is derived from an EMBL/GenBank/DDBJ whole genome shotgun (WGS) entry which is preliminary data.</text>
</comment>
<dbReference type="InterPro" id="IPR002524">
    <property type="entry name" value="Cation_efflux"/>
</dbReference>
<keyword evidence="6 7" id="KW-0472">Membrane</keyword>
<comment type="subcellular location">
    <subcellularLocation>
        <location evidence="1">Membrane</location>
        <topology evidence="1">Multi-pass membrane protein</topology>
    </subcellularLocation>
</comment>
<dbReference type="InterPro" id="IPR027469">
    <property type="entry name" value="Cation_efflux_TMD_sf"/>
</dbReference>
<dbReference type="EMBL" id="NOKQ01000134">
    <property type="protein sequence ID" value="OZS79027.1"/>
    <property type="molecule type" value="Genomic_DNA"/>
</dbReference>
<comment type="similarity">
    <text evidence="2">Belongs to the cation diffusion facilitator (CDF) transporter (TC 2.A.4) family.</text>
</comment>
<dbReference type="FunFam" id="1.20.1510.10:FF:000006">
    <property type="entry name" value="Divalent cation efflux transporter"/>
    <property type="match status" value="1"/>
</dbReference>
<evidence type="ECO:0000256" key="6">
    <source>
        <dbReference type="ARBA" id="ARBA00023136"/>
    </source>
</evidence>